<comment type="similarity">
    <text evidence="2">Belongs to the mitochondrion-specific ribosomal protein mS33 family.</text>
</comment>
<keyword evidence="9" id="KW-1185">Reference proteome</keyword>
<dbReference type="OrthoDB" id="6495301at2759"/>
<evidence type="ECO:0000256" key="5">
    <source>
        <dbReference type="ARBA" id="ARBA00023274"/>
    </source>
</evidence>
<dbReference type="EMBL" id="LHPG02000004">
    <property type="protein sequence ID" value="PRW58758.1"/>
    <property type="molecule type" value="Genomic_DNA"/>
</dbReference>
<dbReference type="GO" id="GO:0005840">
    <property type="term" value="C:ribosome"/>
    <property type="evidence" value="ECO:0007669"/>
    <property type="project" value="UniProtKB-KW"/>
</dbReference>
<name>A0A2P6TXH9_CHLSO</name>
<dbReference type="PANTHER" id="PTHR13362">
    <property type="entry name" value="MITOCHONDRIAL RIBOSOMAL PROTEIN S33"/>
    <property type="match status" value="1"/>
</dbReference>
<dbReference type="GO" id="GO:0005739">
    <property type="term" value="C:mitochondrion"/>
    <property type="evidence" value="ECO:0007669"/>
    <property type="project" value="UniProtKB-SubCell"/>
</dbReference>
<evidence type="ECO:0000256" key="4">
    <source>
        <dbReference type="ARBA" id="ARBA00023128"/>
    </source>
</evidence>
<evidence type="ECO:0000256" key="6">
    <source>
        <dbReference type="ARBA" id="ARBA00035132"/>
    </source>
</evidence>
<sequence length="175" mass="18188">MALRRSFGGLSSLLNGLQRMTLLEAPSAAQQLGATSTLSSLRCLAPAAAQAAPSSPAAAAAAGCRQYAAAAAPTPAAAAAQAAAPAAAEEESLEQIRARIFGTHIGNGLRSGRKVLRRPLKGEQLKAWYPPDPVKHDPLMLSIKAENAKLKLDRLRRRGKAPPKKGAGKRAGKKK</sequence>
<protein>
    <recommendedName>
        <fullName evidence="6">Small ribosomal subunit protein mS33</fullName>
    </recommendedName>
</protein>
<dbReference type="STRING" id="3076.A0A2P6TXH9"/>
<dbReference type="PANTHER" id="PTHR13362:SF2">
    <property type="entry name" value="SMALL RIBOSOMAL SUBUNIT PROTEIN MS33"/>
    <property type="match status" value="1"/>
</dbReference>
<evidence type="ECO:0000313" key="9">
    <source>
        <dbReference type="Proteomes" id="UP000239899"/>
    </source>
</evidence>
<dbReference type="GO" id="GO:1990904">
    <property type="term" value="C:ribonucleoprotein complex"/>
    <property type="evidence" value="ECO:0007669"/>
    <property type="project" value="UniProtKB-KW"/>
</dbReference>
<dbReference type="Pfam" id="PF08293">
    <property type="entry name" value="MRP-S33"/>
    <property type="match status" value="1"/>
</dbReference>
<evidence type="ECO:0000313" key="8">
    <source>
        <dbReference type="EMBL" id="PRW58758.1"/>
    </source>
</evidence>
<dbReference type="InterPro" id="IPR013219">
    <property type="entry name" value="Ribosomal_mS33"/>
</dbReference>
<dbReference type="Proteomes" id="UP000239899">
    <property type="component" value="Unassembled WGS sequence"/>
</dbReference>
<keyword evidence="5" id="KW-0687">Ribonucleoprotein</keyword>
<feature type="compositionally biased region" description="Basic residues" evidence="7">
    <location>
        <begin position="154"/>
        <end position="175"/>
    </location>
</feature>
<evidence type="ECO:0000256" key="2">
    <source>
        <dbReference type="ARBA" id="ARBA00008970"/>
    </source>
</evidence>
<proteinExistence type="inferred from homology"/>
<comment type="caution">
    <text evidence="8">The sequence shown here is derived from an EMBL/GenBank/DDBJ whole genome shotgun (WGS) entry which is preliminary data.</text>
</comment>
<evidence type="ECO:0000256" key="7">
    <source>
        <dbReference type="SAM" id="MobiDB-lite"/>
    </source>
</evidence>
<reference evidence="8 9" key="1">
    <citation type="journal article" date="2018" name="Plant J.">
        <title>Genome sequences of Chlorella sorokiniana UTEX 1602 and Micractinium conductrix SAG 241.80: implications to maltose excretion by a green alga.</title>
        <authorList>
            <person name="Arriola M.B."/>
            <person name="Velmurugan N."/>
            <person name="Zhang Y."/>
            <person name="Plunkett M.H."/>
            <person name="Hondzo H."/>
            <person name="Barney B.M."/>
        </authorList>
    </citation>
    <scope>NUCLEOTIDE SEQUENCE [LARGE SCALE GENOMIC DNA]</scope>
    <source>
        <strain evidence="9">UTEX 1602</strain>
    </source>
</reference>
<gene>
    <name evidence="8" type="ORF">C2E21_2684</name>
</gene>
<feature type="region of interest" description="Disordered" evidence="7">
    <location>
        <begin position="152"/>
        <end position="175"/>
    </location>
</feature>
<dbReference type="AlphaFoldDB" id="A0A2P6TXH9"/>
<keyword evidence="4" id="KW-0496">Mitochondrion</keyword>
<accession>A0A2P6TXH9</accession>
<organism evidence="8 9">
    <name type="scientific">Chlorella sorokiniana</name>
    <name type="common">Freshwater green alga</name>
    <dbReference type="NCBI Taxonomy" id="3076"/>
    <lineage>
        <taxon>Eukaryota</taxon>
        <taxon>Viridiplantae</taxon>
        <taxon>Chlorophyta</taxon>
        <taxon>core chlorophytes</taxon>
        <taxon>Trebouxiophyceae</taxon>
        <taxon>Chlorellales</taxon>
        <taxon>Chlorellaceae</taxon>
        <taxon>Chlorella clade</taxon>
        <taxon>Chlorella</taxon>
    </lineage>
</organism>
<keyword evidence="3" id="KW-0689">Ribosomal protein</keyword>
<comment type="subcellular location">
    <subcellularLocation>
        <location evidence="1">Mitochondrion</location>
    </subcellularLocation>
</comment>
<evidence type="ECO:0000256" key="1">
    <source>
        <dbReference type="ARBA" id="ARBA00004173"/>
    </source>
</evidence>
<evidence type="ECO:0000256" key="3">
    <source>
        <dbReference type="ARBA" id="ARBA00022980"/>
    </source>
</evidence>